<gene>
    <name evidence="4" type="ORF">GCM10010339_62130</name>
</gene>
<sequence length="385" mass="40290">MTPPRFASSFRFPSPSPSPREGDVRVPYSGLLDFVAGVFRARGLPAHRAREAARALCHGDLTGFTTHGATNLARLYLPLLDSGRCDPVAEPETLADSGAAVLVDARSGLGLWTATEAMDLAVDRARTHGIGLVSVRGGTHFGCAGYHALRAVEHGMIGLVTANCGRQRLAPPPGTAAPMLGTNPLALAAPAGEHPPFTLDMSTTVVPTGRIRAAARAGDRIPEGWLEDGDGYPVTDPGAYDRGEAGLRWLGGDPATGGYKGYGLGLLVEVLSALLPGAGLGPGHDTSPQPDDDVGHLALAVAPGRLRSRSDFLEAATAMFGALLDCPPLRAGEPVTYPGWREHRRSRERLAHGVPLTAPLRRELLDVARETNVPFPDADPHGGPA</sequence>
<reference evidence="4" key="2">
    <citation type="submission" date="2020-09" db="EMBL/GenBank/DDBJ databases">
        <authorList>
            <person name="Sun Q."/>
            <person name="Ohkuma M."/>
        </authorList>
    </citation>
    <scope>NUCLEOTIDE SEQUENCE</scope>
    <source>
        <strain evidence="4">JCM 4714</strain>
    </source>
</reference>
<evidence type="ECO:0000256" key="3">
    <source>
        <dbReference type="SAM" id="MobiDB-lite"/>
    </source>
</evidence>
<feature type="region of interest" description="Disordered" evidence="3">
    <location>
        <begin position="1"/>
        <end position="22"/>
    </location>
</feature>
<dbReference type="RefSeq" id="WP_229882077.1">
    <property type="nucleotide sequence ID" value="NZ_BMVG01000020.1"/>
</dbReference>
<organism evidence="4 5">
    <name type="scientific">Streptomyces alanosinicus</name>
    <dbReference type="NCBI Taxonomy" id="68171"/>
    <lineage>
        <taxon>Bacteria</taxon>
        <taxon>Bacillati</taxon>
        <taxon>Actinomycetota</taxon>
        <taxon>Actinomycetes</taxon>
        <taxon>Kitasatosporales</taxon>
        <taxon>Streptomycetaceae</taxon>
        <taxon>Streptomyces</taxon>
    </lineage>
</organism>
<comment type="caution">
    <text evidence="4">The sequence shown here is derived from an EMBL/GenBank/DDBJ whole genome shotgun (WGS) entry which is preliminary data.</text>
</comment>
<dbReference type="InterPro" id="IPR043143">
    <property type="entry name" value="Mal/L-sulf/L-lact_DH-like_NADP"/>
</dbReference>
<dbReference type="Pfam" id="PF02615">
    <property type="entry name" value="Ldh_2"/>
    <property type="match status" value="1"/>
</dbReference>
<dbReference type="Gene3D" id="3.30.1370.60">
    <property type="entry name" value="Hypothetical oxidoreductase yiak, domain 2"/>
    <property type="match status" value="1"/>
</dbReference>
<feature type="compositionally biased region" description="Low complexity" evidence="3">
    <location>
        <begin position="1"/>
        <end position="13"/>
    </location>
</feature>
<dbReference type="Gene3D" id="1.10.1530.10">
    <property type="match status" value="1"/>
</dbReference>
<dbReference type="InterPro" id="IPR036111">
    <property type="entry name" value="Mal/L-sulfo/L-lacto_DH-like_sf"/>
</dbReference>
<protein>
    <submittedName>
        <fullName evidence="4">Malate dehydrogenase</fullName>
    </submittedName>
</protein>
<keyword evidence="5" id="KW-1185">Reference proteome</keyword>
<reference evidence="4" key="1">
    <citation type="journal article" date="2014" name="Int. J. Syst. Evol. Microbiol.">
        <title>Complete genome sequence of Corynebacterium casei LMG S-19264T (=DSM 44701T), isolated from a smear-ripened cheese.</title>
        <authorList>
            <consortium name="US DOE Joint Genome Institute (JGI-PGF)"/>
            <person name="Walter F."/>
            <person name="Albersmeier A."/>
            <person name="Kalinowski J."/>
            <person name="Ruckert C."/>
        </authorList>
    </citation>
    <scope>NUCLEOTIDE SEQUENCE</scope>
    <source>
        <strain evidence="4">JCM 4714</strain>
    </source>
</reference>
<evidence type="ECO:0000256" key="1">
    <source>
        <dbReference type="ARBA" id="ARBA00006056"/>
    </source>
</evidence>
<evidence type="ECO:0000313" key="5">
    <source>
        <dbReference type="Proteomes" id="UP000655443"/>
    </source>
</evidence>
<dbReference type="PANTHER" id="PTHR11091">
    <property type="entry name" value="OXIDOREDUCTASE-RELATED"/>
    <property type="match status" value="1"/>
</dbReference>
<dbReference type="GO" id="GO:0016491">
    <property type="term" value="F:oxidoreductase activity"/>
    <property type="evidence" value="ECO:0007669"/>
    <property type="project" value="UniProtKB-KW"/>
</dbReference>
<dbReference type="Proteomes" id="UP000655443">
    <property type="component" value="Unassembled WGS sequence"/>
</dbReference>
<dbReference type="SUPFAM" id="SSF89733">
    <property type="entry name" value="L-sulfolactate dehydrogenase-like"/>
    <property type="match status" value="1"/>
</dbReference>
<dbReference type="EMBL" id="BMVG01000020">
    <property type="protein sequence ID" value="GHE09532.1"/>
    <property type="molecule type" value="Genomic_DNA"/>
</dbReference>
<comment type="similarity">
    <text evidence="1">Belongs to the LDH2/MDH2 oxidoreductase family.</text>
</comment>
<dbReference type="InterPro" id="IPR003767">
    <property type="entry name" value="Malate/L-lactate_DH-like"/>
</dbReference>
<dbReference type="InterPro" id="IPR043144">
    <property type="entry name" value="Mal/L-sulf/L-lact_DH-like_ah"/>
</dbReference>
<dbReference type="PANTHER" id="PTHR11091:SF0">
    <property type="entry name" value="MALATE DEHYDROGENASE"/>
    <property type="match status" value="1"/>
</dbReference>
<dbReference type="AlphaFoldDB" id="A0A918YND3"/>
<evidence type="ECO:0000256" key="2">
    <source>
        <dbReference type="ARBA" id="ARBA00023002"/>
    </source>
</evidence>
<name>A0A918YND3_9ACTN</name>
<accession>A0A918YND3</accession>
<proteinExistence type="inferred from homology"/>
<keyword evidence="2" id="KW-0560">Oxidoreductase</keyword>
<evidence type="ECO:0000313" key="4">
    <source>
        <dbReference type="EMBL" id="GHE09532.1"/>
    </source>
</evidence>